<dbReference type="PANTHER" id="PTHR12287">
    <property type="entry name" value="EPIDERMAL GROWTH FACTOR RECEPTOR KINASE SUBSTRATE EPS8-RELATED PROTEIN"/>
    <property type="match status" value="1"/>
</dbReference>
<dbReference type="InterPro" id="IPR041418">
    <property type="entry name" value="SAM_3"/>
</dbReference>
<comment type="caution">
    <text evidence="5">The sequence shown here is derived from an EMBL/GenBank/DDBJ whole genome shotgun (WGS) entry which is preliminary data.</text>
</comment>
<reference evidence="5 6" key="1">
    <citation type="submission" date="2019-09" db="EMBL/GenBank/DDBJ databases">
        <title>Bird 10,000 Genomes (B10K) Project - Family phase.</title>
        <authorList>
            <person name="Zhang G."/>
        </authorList>
    </citation>
    <scope>NUCLEOTIDE SEQUENCE [LARGE SCALE GENOMIC DNA]</scope>
    <source>
        <strain evidence="5">B10K-DU-012-80</strain>
    </source>
</reference>
<gene>
    <name evidence="5" type="primary">Eps8l3</name>
    <name evidence="5" type="ORF">BUCABY_R15573</name>
</gene>
<dbReference type="AlphaFoldDB" id="A0A7K4YR81"/>
<dbReference type="Gene3D" id="1.10.150.50">
    <property type="entry name" value="Transcription Factor, Ets-1"/>
    <property type="match status" value="1"/>
</dbReference>
<evidence type="ECO:0000256" key="2">
    <source>
        <dbReference type="PROSITE-ProRule" id="PRU00192"/>
    </source>
</evidence>
<keyword evidence="6" id="KW-1185">Reference proteome</keyword>
<feature type="region of interest" description="Disordered" evidence="3">
    <location>
        <begin position="184"/>
        <end position="241"/>
    </location>
</feature>
<proteinExistence type="predicted"/>
<organism evidence="5 6">
    <name type="scientific">Bucorvus abyssinicus</name>
    <name type="common">Northern ground-hornbill</name>
    <name type="synonym">Abyssinian ground-hornbill</name>
    <dbReference type="NCBI Taxonomy" id="153643"/>
    <lineage>
        <taxon>Eukaryota</taxon>
        <taxon>Metazoa</taxon>
        <taxon>Chordata</taxon>
        <taxon>Craniata</taxon>
        <taxon>Vertebrata</taxon>
        <taxon>Euteleostomi</taxon>
        <taxon>Archelosauria</taxon>
        <taxon>Archosauria</taxon>
        <taxon>Dinosauria</taxon>
        <taxon>Saurischia</taxon>
        <taxon>Theropoda</taxon>
        <taxon>Coelurosauria</taxon>
        <taxon>Aves</taxon>
        <taxon>Neognathae</taxon>
        <taxon>Neoaves</taxon>
        <taxon>Telluraves</taxon>
        <taxon>Coraciimorphae</taxon>
        <taxon>Bucerotiformes</taxon>
        <taxon>Bucorvidae</taxon>
        <taxon>Bucorvus</taxon>
    </lineage>
</organism>
<keyword evidence="1 2" id="KW-0728">SH3 domain</keyword>
<dbReference type="GO" id="GO:0032587">
    <property type="term" value="C:ruffle membrane"/>
    <property type="evidence" value="ECO:0007669"/>
    <property type="project" value="TreeGrafter"/>
</dbReference>
<dbReference type="Pfam" id="PF18016">
    <property type="entry name" value="SAM_3"/>
    <property type="match status" value="1"/>
</dbReference>
<feature type="region of interest" description="Disordered" evidence="3">
    <location>
        <begin position="73"/>
        <end position="106"/>
    </location>
</feature>
<dbReference type="GO" id="GO:1900029">
    <property type="term" value="P:positive regulation of ruffle assembly"/>
    <property type="evidence" value="ECO:0007669"/>
    <property type="project" value="TreeGrafter"/>
</dbReference>
<feature type="domain" description="SH3" evidence="4">
    <location>
        <begin position="127"/>
        <end position="186"/>
    </location>
</feature>
<protein>
    <submittedName>
        <fullName evidence="5">ES8L3 protein</fullName>
    </submittedName>
</protein>
<dbReference type="PROSITE" id="PS50002">
    <property type="entry name" value="SH3"/>
    <property type="match status" value="1"/>
</dbReference>
<dbReference type="GO" id="GO:0003779">
    <property type="term" value="F:actin binding"/>
    <property type="evidence" value="ECO:0007669"/>
    <property type="project" value="TreeGrafter"/>
</dbReference>
<dbReference type="InterPro" id="IPR036028">
    <property type="entry name" value="SH3-like_dom_sf"/>
</dbReference>
<evidence type="ECO:0000256" key="3">
    <source>
        <dbReference type="SAM" id="MobiDB-lite"/>
    </source>
</evidence>
<dbReference type="OrthoDB" id="4680325at2759"/>
<dbReference type="GO" id="GO:0031982">
    <property type="term" value="C:vesicle"/>
    <property type="evidence" value="ECO:0007669"/>
    <property type="project" value="TreeGrafter"/>
</dbReference>
<evidence type="ECO:0000259" key="4">
    <source>
        <dbReference type="PROSITE" id="PS50002"/>
    </source>
</evidence>
<dbReference type="Pfam" id="PF00018">
    <property type="entry name" value="SH3_1"/>
    <property type="match status" value="1"/>
</dbReference>
<dbReference type="PRINTS" id="PR00452">
    <property type="entry name" value="SH3DOMAIN"/>
</dbReference>
<sequence length="255" mass="27867">QDDYSTWKTLGMAWNMSRAEYPNSNLVPSYIPVFSDGWLPPPMRQVQHRRGHSDPRTSHHLPQFPHLALNTRPSLSLSPTVHGHRTEGQSQPSVSSPAEGWGRIQPPAGCSCPPPLLPCHPPISRSQLSSQARVLYEFQGRNPQELSIRMGDTVQVLDQRRKWWLVQDSRGQKGYVPSNVLEPLGQGQGDIVSPVGAPPSLPAPNPPPPGRAGKGATPLSLPLVPPLQDSPPNLLPSSSPAEVTAWLKDKGFSRM</sequence>
<accession>A0A7K4YR81</accession>
<dbReference type="SMART" id="SM00326">
    <property type="entry name" value="SH3"/>
    <property type="match status" value="1"/>
</dbReference>
<feature type="non-terminal residue" evidence="5">
    <location>
        <position position="255"/>
    </location>
</feature>
<dbReference type="EMBL" id="VYZL01003401">
    <property type="protein sequence ID" value="NWR61434.1"/>
    <property type="molecule type" value="Genomic_DNA"/>
</dbReference>
<dbReference type="PANTHER" id="PTHR12287:SF22">
    <property type="entry name" value="EPIDERMAL GROWTH FACTOR RECEPTOR KINASE SUBSTRATE 8-LIKE PROTEIN 3"/>
    <property type="match status" value="1"/>
</dbReference>
<feature type="compositionally biased region" description="Pro residues" evidence="3">
    <location>
        <begin position="196"/>
        <end position="210"/>
    </location>
</feature>
<evidence type="ECO:0000256" key="1">
    <source>
        <dbReference type="ARBA" id="ARBA00022443"/>
    </source>
</evidence>
<dbReference type="InterPro" id="IPR001452">
    <property type="entry name" value="SH3_domain"/>
</dbReference>
<dbReference type="GO" id="GO:0035023">
    <property type="term" value="P:regulation of Rho protein signal transduction"/>
    <property type="evidence" value="ECO:0007669"/>
    <property type="project" value="TreeGrafter"/>
</dbReference>
<dbReference type="InterPro" id="IPR013761">
    <property type="entry name" value="SAM/pointed_sf"/>
</dbReference>
<evidence type="ECO:0000313" key="6">
    <source>
        <dbReference type="Proteomes" id="UP000551127"/>
    </source>
</evidence>
<dbReference type="GO" id="GO:0007266">
    <property type="term" value="P:Rho protein signal transduction"/>
    <property type="evidence" value="ECO:0007669"/>
    <property type="project" value="TreeGrafter"/>
</dbReference>
<dbReference type="SUPFAM" id="SSF50044">
    <property type="entry name" value="SH3-domain"/>
    <property type="match status" value="1"/>
</dbReference>
<feature type="non-terminal residue" evidence="5">
    <location>
        <position position="1"/>
    </location>
</feature>
<name>A0A7K4YR81_BUCAB</name>
<dbReference type="Proteomes" id="UP000551127">
    <property type="component" value="Unassembled WGS sequence"/>
</dbReference>
<dbReference type="InterPro" id="IPR039801">
    <property type="entry name" value="EPS8-like"/>
</dbReference>
<dbReference type="Gene3D" id="2.30.30.40">
    <property type="entry name" value="SH3 Domains"/>
    <property type="match status" value="1"/>
</dbReference>
<evidence type="ECO:0000313" key="5">
    <source>
        <dbReference type="EMBL" id="NWR61434.1"/>
    </source>
</evidence>
<feature type="compositionally biased region" description="Low complexity" evidence="3">
    <location>
        <begin position="230"/>
        <end position="240"/>
    </location>
</feature>